<comment type="caution">
    <text evidence="1">The sequence shown here is derived from an EMBL/GenBank/DDBJ whole genome shotgun (WGS) entry which is preliminary data.</text>
</comment>
<reference evidence="1 2" key="1">
    <citation type="journal article" date="2024" name="Science">
        <title>Giant polyketide synthase enzymes in the biosynthesis of giant marine polyether toxins.</title>
        <authorList>
            <person name="Fallon T.R."/>
            <person name="Shende V.V."/>
            <person name="Wierzbicki I.H."/>
            <person name="Pendleton A.L."/>
            <person name="Watervoot N.F."/>
            <person name="Auber R.P."/>
            <person name="Gonzalez D.J."/>
            <person name="Wisecaver J.H."/>
            <person name="Moore B.S."/>
        </authorList>
    </citation>
    <scope>NUCLEOTIDE SEQUENCE [LARGE SCALE GENOMIC DNA]</scope>
    <source>
        <strain evidence="1 2">12B1</strain>
    </source>
</reference>
<evidence type="ECO:0000313" key="1">
    <source>
        <dbReference type="EMBL" id="KAL1511671.1"/>
    </source>
</evidence>
<dbReference type="EMBL" id="JBGBPQ010000013">
    <property type="protein sequence ID" value="KAL1511671.1"/>
    <property type="molecule type" value="Genomic_DNA"/>
</dbReference>
<dbReference type="Proteomes" id="UP001515480">
    <property type="component" value="Unassembled WGS sequence"/>
</dbReference>
<evidence type="ECO:0000313" key="2">
    <source>
        <dbReference type="Proteomes" id="UP001515480"/>
    </source>
</evidence>
<organism evidence="1 2">
    <name type="scientific">Prymnesium parvum</name>
    <name type="common">Toxic golden alga</name>
    <dbReference type="NCBI Taxonomy" id="97485"/>
    <lineage>
        <taxon>Eukaryota</taxon>
        <taxon>Haptista</taxon>
        <taxon>Haptophyta</taxon>
        <taxon>Prymnesiophyceae</taxon>
        <taxon>Prymnesiales</taxon>
        <taxon>Prymnesiaceae</taxon>
        <taxon>Prymnesium</taxon>
    </lineage>
</organism>
<protein>
    <submittedName>
        <fullName evidence="1">Uncharacterized protein</fullName>
    </submittedName>
</protein>
<gene>
    <name evidence="1" type="ORF">AB1Y20_004961</name>
</gene>
<proteinExistence type="predicted"/>
<sequence length="103" mass="11118">MCAVLGVNSTPLIGLSQTPLLLLHASNDTDILPQEAANLHQAAMATGRRSRLLFCEVSSADRRITLTLLATNGNAWPSAYNFVAAVNINNTAAFRCVFHRIHS</sequence>
<accession>A0AB34J557</accession>
<name>A0AB34J557_PRYPA</name>
<dbReference type="AlphaFoldDB" id="A0AB34J557"/>
<keyword evidence="2" id="KW-1185">Reference proteome</keyword>